<evidence type="ECO:0000313" key="4">
    <source>
        <dbReference type="Proteomes" id="UP000011585"/>
    </source>
</evidence>
<gene>
    <name evidence="1" type="ordered locus">Hbor_38470</name>
    <name evidence="2" type="ORF">C499_00400</name>
</gene>
<protein>
    <submittedName>
        <fullName evidence="1">Uncharacterized protein</fullName>
    </submittedName>
</protein>
<organism evidence="1 3">
    <name type="scientific">Halogeometricum borinquense (strain ATCC 700274 / DSM 11551 / JCM 10706 / KCTC 4070 / PR3)</name>
    <dbReference type="NCBI Taxonomy" id="469382"/>
    <lineage>
        <taxon>Archaea</taxon>
        <taxon>Methanobacteriati</taxon>
        <taxon>Methanobacteriota</taxon>
        <taxon>Stenosarchaea group</taxon>
        <taxon>Halobacteria</taxon>
        <taxon>Halobacteriales</taxon>
        <taxon>Haloferacaceae</taxon>
        <taxon>Halogeometricum</taxon>
    </lineage>
</organism>
<evidence type="ECO:0000313" key="2">
    <source>
        <dbReference type="EMBL" id="ELY31710.1"/>
    </source>
</evidence>
<evidence type="ECO:0000313" key="3">
    <source>
        <dbReference type="Proteomes" id="UP000006663"/>
    </source>
</evidence>
<dbReference type="RefSeq" id="WP_006053394.1">
    <property type="nucleotide sequence ID" value="NC_014736.1"/>
</dbReference>
<dbReference type="EMBL" id="AOHT01000002">
    <property type="protein sequence ID" value="ELY31710.1"/>
    <property type="molecule type" value="Genomic_DNA"/>
</dbReference>
<accession>E4NVU1</accession>
<reference evidence="1" key="2">
    <citation type="submission" date="2009-08" db="EMBL/GenBank/DDBJ databases">
        <title>The complete plasmid3 of Halogeometricum borinquense DSM 11551.</title>
        <authorList>
            <consortium name="US DOE Joint Genome Institute (JGI-PGF)"/>
            <person name="Lucas S."/>
            <person name="Copeland A."/>
            <person name="Lapidus A."/>
            <person name="Glavina del Rio T."/>
            <person name="Dalin E."/>
            <person name="Tice H."/>
            <person name="Bruce D."/>
            <person name="Goodwin L."/>
            <person name="Pitluck S."/>
            <person name="Kyrpides N."/>
            <person name="Mavromatis K."/>
            <person name="Mikhailova N."/>
            <person name="Anderson I."/>
            <person name="Brettin T."/>
            <person name="Detter J.C."/>
            <person name="Han C."/>
            <person name="Larimer F."/>
            <person name="Land M."/>
            <person name="Hauser L."/>
            <person name="Markowitz V."/>
            <person name="Cheng J.-F."/>
            <person name="Hugenholtz P."/>
            <person name="Woyke T."/>
            <person name="Wu D."/>
            <person name="Tindal B."/>
            <person name="Klenk H.-P."/>
            <person name="Eisen J.A."/>
        </authorList>
    </citation>
    <scope>NUCLEOTIDE SEQUENCE</scope>
    <source>
        <strain evidence="1">PR 3</strain>
        <plasmid evidence="1">pHBOR03</plasmid>
    </source>
</reference>
<dbReference type="HOGENOM" id="CLU_1536608_0_0_2"/>
<dbReference type="Proteomes" id="UP000006663">
    <property type="component" value="Plasmid pHBOR03"/>
</dbReference>
<dbReference type="GeneID" id="9989457"/>
<evidence type="ECO:0000313" key="1">
    <source>
        <dbReference type="EMBL" id="ADQ69161.1"/>
    </source>
</evidence>
<dbReference type="Proteomes" id="UP000011585">
    <property type="component" value="Unassembled WGS sequence"/>
</dbReference>
<geneLocation type="plasmid" evidence="1 3">
    <name>pHBOR03</name>
</geneLocation>
<reference evidence="3" key="1">
    <citation type="journal article" date="2009" name="Stand. Genomic Sci.">
        <title>Complete genome sequence of Halogeometricum borinquense type strain (PR3).</title>
        <authorList>
            <person name="Malfatti S."/>
            <person name="Tindall B.J."/>
            <person name="Schneider S."/>
            <person name="Fahnrich R."/>
            <person name="Lapidus A."/>
            <person name="Labuttii K."/>
            <person name="Copeland A."/>
            <person name="Glavina Del Rio T."/>
            <person name="Nolan M."/>
            <person name="Chen F."/>
            <person name="Lucas S."/>
            <person name="Tice H."/>
            <person name="Cheng J.F."/>
            <person name="Bruce D."/>
            <person name="Goodwin L."/>
            <person name="Pitluck S."/>
            <person name="Anderson I."/>
            <person name="Pati A."/>
            <person name="Ivanova N."/>
            <person name="Mavromatis K."/>
            <person name="Chen A."/>
            <person name="Palaniappan K."/>
            <person name="D'haeseleer P."/>
            <person name="Goker M."/>
            <person name="Bristow J."/>
            <person name="Eisen J.A."/>
            <person name="Markowitz V."/>
            <person name="Hugenholtz P."/>
            <person name="Kyrpides N.C."/>
            <person name="Klenk H.P."/>
            <person name="Chain P."/>
        </authorList>
    </citation>
    <scope>NUCLEOTIDE SEQUENCE [LARGE SCALE GENOMIC DNA]</scope>
    <source>
        <strain evidence="3">ATCC 700274 / DSM 11551 / JCM 10706 / KCTC 4070 / PR3</strain>
        <plasmid evidence="3">pHBOR03</plasmid>
    </source>
</reference>
<keyword evidence="1" id="KW-0614">Plasmid</keyword>
<dbReference type="AlphaFoldDB" id="E4NVU1"/>
<sequence>MSPKETIAALGVFGIAALLVTAGVFVTAPGVFGMFTGPSEQAQADTSLTVVDAGCESTLTQESSFKTNQTFEKTGILYTDSETRNLSTKTTHTDRETMTAFNVTVSATDANTSTSSDSPCGSDERWGVVYNLSVDVPDVDNAAVAVIHNGNVSGCGVWTGDLPSYCEPKPSAAY</sequence>
<keyword evidence="3" id="KW-1185">Reference proteome</keyword>
<name>E4NVU1_HALBP</name>
<dbReference type="KEGG" id="hbo:Hbor_38470"/>
<dbReference type="EMBL" id="CP001693">
    <property type="protein sequence ID" value="ADQ69161.1"/>
    <property type="molecule type" value="Genomic_DNA"/>
</dbReference>
<reference evidence="2 4" key="3">
    <citation type="journal article" date="2014" name="PLoS Genet.">
        <title>Phylogenetically driven sequencing of extremely halophilic archaea reveals strategies for static and dynamic osmo-response.</title>
        <authorList>
            <person name="Becker E.A."/>
            <person name="Seitzer P.M."/>
            <person name="Tritt A."/>
            <person name="Larsen D."/>
            <person name="Krusor M."/>
            <person name="Yao A.I."/>
            <person name="Wu D."/>
            <person name="Madern D."/>
            <person name="Eisen J.A."/>
            <person name="Darling A.E."/>
            <person name="Facciotti M.T."/>
        </authorList>
    </citation>
    <scope>NUCLEOTIDE SEQUENCE [LARGE SCALE GENOMIC DNA]</scope>
    <source>
        <strain evidence="2 4">DSM 11551</strain>
    </source>
</reference>
<proteinExistence type="predicted"/>